<dbReference type="PANTHER" id="PTHR12110:SF56">
    <property type="entry name" value="DEHYDRATASE, PUTATIVE (AFU_ORTHOLOGUE AFUA_6G08740)-RELATED"/>
    <property type="match status" value="1"/>
</dbReference>
<feature type="domain" description="Xylose isomerase-like TIM barrel" evidence="1">
    <location>
        <begin position="34"/>
        <end position="316"/>
    </location>
</feature>
<dbReference type="STRING" id="1245745.A0A0A2VNH2"/>
<dbReference type="PROSITE" id="PS51257">
    <property type="entry name" value="PROKAR_LIPOPROTEIN"/>
    <property type="match status" value="1"/>
</dbReference>
<dbReference type="AlphaFoldDB" id="A0A0A2VNH2"/>
<proteinExistence type="predicted"/>
<evidence type="ECO:0000313" key="2">
    <source>
        <dbReference type="EMBL" id="KGQ07665.1"/>
    </source>
</evidence>
<dbReference type="InterPro" id="IPR013022">
    <property type="entry name" value="Xyl_isomerase-like_TIM-brl"/>
</dbReference>
<dbReference type="eggNOG" id="ENOG502QW0W">
    <property type="taxonomic scope" value="Eukaryota"/>
</dbReference>
<comment type="caution">
    <text evidence="2">The sequence shown here is derived from an EMBL/GenBank/DDBJ whole genome shotgun (WGS) entry which is preliminary data.</text>
</comment>
<evidence type="ECO:0000313" key="3">
    <source>
        <dbReference type="Proteomes" id="UP000030106"/>
    </source>
</evidence>
<dbReference type="HOGENOM" id="CLU_035063_0_2_1"/>
<gene>
    <name evidence="2" type="ORF">BBAD15_g6995</name>
</gene>
<dbReference type="EMBL" id="ANFO01000657">
    <property type="protein sequence ID" value="KGQ07665.1"/>
    <property type="molecule type" value="Genomic_DNA"/>
</dbReference>
<sequence length="334" mass="36929">MVIKYSGVGIPASFASCSITSKRGESLLQRMKSIKSAGFDGMEMSMPDIVEFAQTAVHKDASEKDIDVLIEASKQIKNAAEAIGLKIMMLQPFPRFEGWDAPRREAAFAKAKDWLRIMEALGTDTLQVGSSDAEDISRDRNVLAKDLGDLAQLCSSKGCRVAYENWCWSTHAPTWKAVWEIVEKANHPNLGLCLDTFQAAGAEYADPTTHSGYVESVDKEDTTLETSWHRSLHELATTVPADKIFVLQISDAYKVTPPLGRDKGKAEWSRRHRPLPCNGGYLPVQEVLNAVLATGFRGWLSVEVFDPNEEKKMANDDYTTAAMLALKKLVAMAR</sequence>
<dbReference type="Proteomes" id="UP000030106">
    <property type="component" value="Unassembled WGS sequence"/>
</dbReference>
<name>A0A0A2VNH2_BEABA</name>
<dbReference type="InterPro" id="IPR036237">
    <property type="entry name" value="Xyl_isomerase-like_sf"/>
</dbReference>
<dbReference type="Pfam" id="PF01261">
    <property type="entry name" value="AP_endonuc_2"/>
    <property type="match status" value="1"/>
</dbReference>
<dbReference type="Gene3D" id="3.20.20.150">
    <property type="entry name" value="Divalent-metal-dependent TIM barrel enzymes"/>
    <property type="match status" value="1"/>
</dbReference>
<dbReference type="InterPro" id="IPR050312">
    <property type="entry name" value="IolE/XylAMocC-like"/>
</dbReference>
<organism evidence="2 3">
    <name type="scientific">Beauveria bassiana D1-5</name>
    <dbReference type="NCBI Taxonomy" id="1245745"/>
    <lineage>
        <taxon>Eukaryota</taxon>
        <taxon>Fungi</taxon>
        <taxon>Dikarya</taxon>
        <taxon>Ascomycota</taxon>
        <taxon>Pezizomycotina</taxon>
        <taxon>Sordariomycetes</taxon>
        <taxon>Hypocreomycetidae</taxon>
        <taxon>Hypocreales</taxon>
        <taxon>Cordycipitaceae</taxon>
        <taxon>Beauveria</taxon>
    </lineage>
</organism>
<dbReference type="OrthoDB" id="5360893at2759"/>
<accession>A0A0A2VNH2</accession>
<evidence type="ECO:0000259" key="1">
    <source>
        <dbReference type="Pfam" id="PF01261"/>
    </source>
</evidence>
<dbReference type="SUPFAM" id="SSF51658">
    <property type="entry name" value="Xylose isomerase-like"/>
    <property type="match status" value="1"/>
</dbReference>
<reference evidence="2 3" key="1">
    <citation type="submission" date="2012-10" db="EMBL/GenBank/DDBJ databases">
        <title>Genome sequencing and analysis of entomopathogenic fungi Beauveria bassiana D1-5.</title>
        <authorList>
            <person name="Li Q."/>
            <person name="Wang L."/>
            <person name="Zhang Z."/>
            <person name="Wang Q."/>
            <person name="Ren J."/>
            <person name="Wang M."/>
            <person name="Xu W."/>
            <person name="Wang J."/>
            <person name="Lu Y."/>
            <person name="Du Q."/>
            <person name="Sun Z."/>
        </authorList>
    </citation>
    <scope>NUCLEOTIDE SEQUENCE [LARGE SCALE GENOMIC DNA]</scope>
    <source>
        <strain evidence="2 3">D1-5</strain>
    </source>
</reference>
<dbReference type="PANTHER" id="PTHR12110">
    <property type="entry name" value="HYDROXYPYRUVATE ISOMERASE"/>
    <property type="match status" value="1"/>
</dbReference>
<protein>
    <submittedName>
        <fullName evidence="2">3-dehydroshikimate dehydratase</fullName>
    </submittedName>
</protein>